<accession>A0ABU7NRL6</accession>
<dbReference type="PANTHER" id="PTHR38440:SF1">
    <property type="entry name" value="UPF0398 PROTEIN SPR0331"/>
    <property type="match status" value="1"/>
</dbReference>
<keyword evidence="2" id="KW-1185">Reference proteome</keyword>
<dbReference type="RefSeq" id="WP_330822278.1">
    <property type="nucleotide sequence ID" value="NZ_JAZBJP010000010.1"/>
</dbReference>
<evidence type="ECO:0000313" key="1">
    <source>
        <dbReference type="EMBL" id="MEE4421438.1"/>
    </source>
</evidence>
<name>A0ABU7NRL6_9ACTN</name>
<dbReference type="Proteomes" id="UP001307760">
    <property type="component" value="Unassembled WGS sequence"/>
</dbReference>
<dbReference type="SUPFAM" id="SSF102405">
    <property type="entry name" value="MCP/YpsA-like"/>
    <property type="match status" value="1"/>
</dbReference>
<reference evidence="1 2" key="1">
    <citation type="submission" date="2023-12" db="EMBL/GenBank/DDBJ databases">
        <title>30 novel species of actinomycetes from the DSMZ collection.</title>
        <authorList>
            <person name="Nouioui I."/>
        </authorList>
    </citation>
    <scope>NUCLEOTIDE SEQUENCE [LARGE SCALE GENOMIC DNA]</scope>
    <source>
        <strain evidence="1 2">DSM 41528</strain>
    </source>
</reference>
<evidence type="ECO:0008006" key="3">
    <source>
        <dbReference type="Google" id="ProtNLM"/>
    </source>
</evidence>
<dbReference type="Gene3D" id="3.40.50.450">
    <property type="match status" value="1"/>
</dbReference>
<protein>
    <recommendedName>
        <fullName evidence="3">DUF1273 domain-containing protein</fullName>
    </recommendedName>
</protein>
<sequence length="160" mass="16761">MTTIAVTGHMDLSEGTVPQVREAIRGLLREHARGELVGVSCLARGADTVFAEAVVEAGGRLVAVVPSLDYREAKVTADHAAAFDRLAAAAEVVTMPYDVADRQAYEAANAELLKRAERLVAVWDGTPPSGKGGGTADTVEQARALGLPVDVVWPEGAERA</sequence>
<dbReference type="InterPro" id="IPR010697">
    <property type="entry name" value="YspA"/>
</dbReference>
<dbReference type="PANTHER" id="PTHR38440">
    <property type="entry name" value="UPF0398 PROTEIN YPSA"/>
    <property type="match status" value="1"/>
</dbReference>
<evidence type="ECO:0000313" key="2">
    <source>
        <dbReference type="Proteomes" id="UP001307760"/>
    </source>
</evidence>
<proteinExistence type="predicted"/>
<dbReference type="EMBL" id="JAZBJP010000010">
    <property type="protein sequence ID" value="MEE4421438.1"/>
    <property type="molecule type" value="Genomic_DNA"/>
</dbReference>
<comment type="caution">
    <text evidence="1">The sequence shown here is derived from an EMBL/GenBank/DDBJ whole genome shotgun (WGS) entry which is preliminary data.</text>
</comment>
<gene>
    <name evidence="1" type="ORF">V2J85_19080</name>
</gene>
<organism evidence="1 2">
    <name type="scientific">Streptomyces bugieae</name>
    <dbReference type="NCBI Taxonomy" id="3098223"/>
    <lineage>
        <taxon>Bacteria</taxon>
        <taxon>Bacillati</taxon>
        <taxon>Actinomycetota</taxon>
        <taxon>Actinomycetes</taxon>
        <taxon>Kitasatosporales</taxon>
        <taxon>Streptomycetaceae</taxon>
        <taxon>Streptomyces</taxon>
    </lineage>
</organism>